<feature type="domain" description="ABC transporter" evidence="6">
    <location>
        <begin position="26"/>
        <end position="247"/>
    </location>
</feature>
<dbReference type="Gene3D" id="2.70.50.60">
    <property type="entry name" value="abc- transporter (atp binding component) like domain"/>
    <property type="match status" value="1"/>
</dbReference>
<evidence type="ECO:0000256" key="1">
    <source>
        <dbReference type="ARBA" id="ARBA00005417"/>
    </source>
</evidence>
<dbReference type="PANTHER" id="PTHR46743:SF2">
    <property type="entry name" value="TEICHOIC ACIDS EXPORT ATP-BINDING PROTEIN TAGH"/>
    <property type="match status" value="1"/>
</dbReference>
<dbReference type="InterPro" id="IPR027417">
    <property type="entry name" value="P-loop_NTPase"/>
</dbReference>
<evidence type="ECO:0000256" key="2">
    <source>
        <dbReference type="ARBA" id="ARBA00022448"/>
    </source>
</evidence>
<dbReference type="InterPro" id="IPR003439">
    <property type="entry name" value="ABC_transporter-like_ATP-bd"/>
</dbReference>
<dbReference type="CDD" id="cd10147">
    <property type="entry name" value="Wzt_C-like"/>
    <property type="match status" value="1"/>
</dbReference>
<keyword evidence="5" id="KW-1278">Translocase</keyword>
<dbReference type="Gene3D" id="3.40.50.300">
    <property type="entry name" value="P-loop containing nucleotide triphosphate hydrolases"/>
    <property type="match status" value="1"/>
</dbReference>
<sequence>MSSELAISVRNLSKSFHMFEKPIDRLKQTFLNKNNYHKDYWALDNVSFDVKKGETIGLIGRNGSGKSTILQIIAGILRPTSGEVVVNGRIAALLELGSGFNPEFTGRENVYLNGSILGLSKKKIDERMGEILNFADIGEFIDQPVKTYSSGMFVRLAFSVAVHSDPDILIVDEALSVGDALFQHKCIVKIKNMVKSGVTLFFVSHSPEAIRSLCKTGIWLENGKVRLIDDASKVSNAYLNEIYLEHNRLIFDDIKQTNNEEIETTTEQMQTLEHATNDIKSNEAVRVEHVIIRNSEGLPVESLEQSEEFTIDIKVTALTSIDNFSIGFLITDQYGIELTGESIFNKFRKSMKVNKGQSVHVSFRSRMILRGGQSYSVTLRMDQVSQWDRSDHILLYTDETAAVFKVIADIERPMWFKFQQEFEVEVNAT</sequence>
<name>A0ABV6DKS3_9BACL</name>
<dbReference type="Pfam" id="PF00005">
    <property type="entry name" value="ABC_tran"/>
    <property type="match status" value="1"/>
</dbReference>
<dbReference type="InterPro" id="IPR015860">
    <property type="entry name" value="ABC_transpr_TagH-like"/>
</dbReference>
<dbReference type="EMBL" id="JBHLWN010000048">
    <property type="protein sequence ID" value="MFC0213246.1"/>
    <property type="molecule type" value="Genomic_DNA"/>
</dbReference>
<organism evidence="7 8">
    <name type="scientific">Paenibacillus chartarius</name>
    <dbReference type="NCBI Taxonomy" id="747481"/>
    <lineage>
        <taxon>Bacteria</taxon>
        <taxon>Bacillati</taxon>
        <taxon>Bacillota</taxon>
        <taxon>Bacilli</taxon>
        <taxon>Bacillales</taxon>
        <taxon>Paenibacillaceae</taxon>
        <taxon>Paenibacillus</taxon>
    </lineage>
</organism>
<dbReference type="RefSeq" id="WP_377470534.1">
    <property type="nucleotide sequence ID" value="NZ_JBHLWN010000048.1"/>
</dbReference>
<dbReference type="InterPro" id="IPR050683">
    <property type="entry name" value="Bact_Polysacc_Export_ATP-bd"/>
</dbReference>
<dbReference type="InterPro" id="IPR003593">
    <property type="entry name" value="AAA+_ATPase"/>
</dbReference>
<reference evidence="7 8" key="1">
    <citation type="submission" date="2024-09" db="EMBL/GenBank/DDBJ databases">
        <authorList>
            <person name="Sun Q."/>
            <person name="Mori K."/>
        </authorList>
    </citation>
    <scope>NUCLEOTIDE SEQUENCE [LARGE SCALE GENOMIC DNA]</scope>
    <source>
        <strain evidence="7 8">CCM 7759</strain>
    </source>
</reference>
<keyword evidence="4 7" id="KW-0067">ATP-binding</keyword>
<accession>A0ABV6DKS3</accession>
<evidence type="ECO:0000256" key="3">
    <source>
        <dbReference type="ARBA" id="ARBA00022741"/>
    </source>
</evidence>
<evidence type="ECO:0000313" key="8">
    <source>
        <dbReference type="Proteomes" id="UP001589776"/>
    </source>
</evidence>
<protein>
    <submittedName>
        <fullName evidence="7">ABC transporter ATP-binding protein</fullName>
    </submittedName>
</protein>
<keyword evidence="2" id="KW-0813">Transport</keyword>
<evidence type="ECO:0000256" key="4">
    <source>
        <dbReference type="ARBA" id="ARBA00022840"/>
    </source>
</evidence>
<proteinExistence type="inferred from homology"/>
<dbReference type="InterPro" id="IPR017871">
    <property type="entry name" value="ABC_transporter-like_CS"/>
</dbReference>
<comment type="similarity">
    <text evidence="1">Belongs to the ABC transporter superfamily.</text>
</comment>
<evidence type="ECO:0000313" key="7">
    <source>
        <dbReference type="EMBL" id="MFC0213246.1"/>
    </source>
</evidence>
<dbReference type="PROSITE" id="PS50893">
    <property type="entry name" value="ABC_TRANSPORTER_2"/>
    <property type="match status" value="1"/>
</dbReference>
<dbReference type="Pfam" id="PF14524">
    <property type="entry name" value="Wzt_C"/>
    <property type="match status" value="1"/>
</dbReference>
<dbReference type="CDD" id="cd03220">
    <property type="entry name" value="ABC_KpsT_Wzt"/>
    <property type="match status" value="1"/>
</dbReference>
<keyword evidence="3" id="KW-0547">Nucleotide-binding</keyword>
<gene>
    <name evidence="7" type="ORF">ACFFK0_12430</name>
</gene>
<evidence type="ECO:0000259" key="6">
    <source>
        <dbReference type="PROSITE" id="PS50893"/>
    </source>
</evidence>
<comment type="caution">
    <text evidence="7">The sequence shown here is derived from an EMBL/GenBank/DDBJ whole genome shotgun (WGS) entry which is preliminary data.</text>
</comment>
<keyword evidence="8" id="KW-1185">Reference proteome</keyword>
<evidence type="ECO:0000256" key="5">
    <source>
        <dbReference type="ARBA" id="ARBA00022967"/>
    </source>
</evidence>
<dbReference type="SUPFAM" id="SSF52540">
    <property type="entry name" value="P-loop containing nucleoside triphosphate hydrolases"/>
    <property type="match status" value="1"/>
</dbReference>
<dbReference type="SMART" id="SM00382">
    <property type="entry name" value="AAA"/>
    <property type="match status" value="1"/>
</dbReference>
<dbReference type="GO" id="GO:0005524">
    <property type="term" value="F:ATP binding"/>
    <property type="evidence" value="ECO:0007669"/>
    <property type="project" value="UniProtKB-KW"/>
</dbReference>
<dbReference type="PANTHER" id="PTHR46743">
    <property type="entry name" value="TEICHOIC ACIDS EXPORT ATP-BINDING PROTEIN TAGH"/>
    <property type="match status" value="1"/>
</dbReference>
<dbReference type="InterPro" id="IPR029439">
    <property type="entry name" value="Wzt_C"/>
</dbReference>
<dbReference type="PROSITE" id="PS00211">
    <property type="entry name" value="ABC_TRANSPORTER_1"/>
    <property type="match status" value="1"/>
</dbReference>
<dbReference type="Proteomes" id="UP001589776">
    <property type="component" value="Unassembled WGS sequence"/>
</dbReference>